<gene>
    <name evidence="13" type="primary">atpE</name>
    <name evidence="15" type="ordered locus">Ornrh_0423</name>
</gene>
<evidence type="ECO:0000256" key="7">
    <source>
        <dbReference type="ARBA" id="ARBA00022989"/>
    </source>
</evidence>
<keyword evidence="10 13" id="KW-0472">Membrane</keyword>
<dbReference type="InterPro" id="IPR002379">
    <property type="entry name" value="ATPase_proteolipid_c-like_dom"/>
</dbReference>
<evidence type="ECO:0000256" key="2">
    <source>
        <dbReference type="ARBA" id="ARBA00006704"/>
    </source>
</evidence>
<dbReference type="GeneID" id="97257175"/>
<dbReference type="GeneID" id="71568682"/>
<evidence type="ECO:0000256" key="5">
    <source>
        <dbReference type="ARBA" id="ARBA00022692"/>
    </source>
</evidence>
<dbReference type="HOGENOM" id="CLU_148047_5_0_10"/>
<dbReference type="InterPro" id="IPR035921">
    <property type="entry name" value="F/V-ATP_Csub_sf"/>
</dbReference>
<keyword evidence="5 13" id="KW-0812">Transmembrane</keyword>
<keyword evidence="13" id="KW-1003">Cell membrane</keyword>
<reference evidence="15 16" key="1">
    <citation type="submission" date="2012-06" db="EMBL/GenBank/DDBJ databases">
        <title>The complete genome of Ornithobacterium rhinotracheale DSM 15997.</title>
        <authorList>
            <consortium name="US DOE Joint Genome Institute (JGI-PGF)"/>
            <person name="Lucas S."/>
            <person name="Copeland A."/>
            <person name="Lapidus A."/>
            <person name="Goodwin L."/>
            <person name="Pitluck S."/>
            <person name="Peters L."/>
            <person name="Mikhailova N."/>
            <person name="Teshima H."/>
            <person name="Kyrpides N."/>
            <person name="Mavromatis K."/>
            <person name="Pagani I."/>
            <person name="Ivanova N."/>
            <person name="Ovchinnikova G."/>
            <person name="Zeytun A."/>
            <person name="Detter J.C."/>
            <person name="Han C."/>
            <person name="Land M."/>
            <person name="Hauser L."/>
            <person name="Markowitz V."/>
            <person name="Cheng J.-F."/>
            <person name="Hugenholtz P."/>
            <person name="Woyke T."/>
            <person name="Wu D."/>
            <person name="Lang E."/>
            <person name="Kopitz M."/>
            <person name="Brambilla E."/>
            <person name="Klenk H.-P."/>
            <person name="Eisen J.A."/>
        </authorList>
    </citation>
    <scope>NUCLEOTIDE SEQUENCE [LARGE SCALE GENOMIC DNA]</scope>
    <source>
        <strain evidence="16">ATCC 51463 / DSM 15997 / CCUG 23171 / LMG 9086</strain>
    </source>
</reference>
<comment type="subcellular location">
    <subcellularLocation>
        <location evidence="13">Cell inner membrane</location>
        <topology evidence="13">Multi-pass membrane protein</topology>
    </subcellularLocation>
    <subcellularLocation>
        <location evidence="1">Membrane</location>
        <topology evidence="1">Multi-pass membrane protein</topology>
    </subcellularLocation>
</comment>
<evidence type="ECO:0000256" key="6">
    <source>
        <dbReference type="ARBA" id="ARBA00022781"/>
    </source>
</evidence>
<evidence type="ECO:0000256" key="4">
    <source>
        <dbReference type="ARBA" id="ARBA00022547"/>
    </source>
</evidence>
<comment type="similarity">
    <text evidence="2 13">Belongs to the ATPase C chain family.</text>
</comment>
<keyword evidence="8 13" id="KW-0406">Ion transport</keyword>
<evidence type="ECO:0000256" key="8">
    <source>
        <dbReference type="ARBA" id="ARBA00023065"/>
    </source>
</evidence>
<dbReference type="GO" id="GO:0008289">
    <property type="term" value="F:lipid binding"/>
    <property type="evidence" value="ECO:0007669"/>
    <property type="project" value="UniProtKB-KW"/>
</dbReference>
<dbReference type="STRING" id="867902.Ornrh_0423"/>
<dbReference type="InterPro" id="IPR005953">
    <property type="entry name" value="ATP_synth_csu_bac/chlpt"/>
</dbReference>
<evidence type="ECO:0000313" key="15">
    <source>
        <dbReference type="EMBL" id="AFL96630.1"/>
    </source>
</evidence>
<dbReference type="PRINTS" id="PR00124">
    <property type="entry name" value="ATPASEC"/>
</dbReference>
<keyword evidence="7 13" id="KW-1133">Transmembrane helix</keyword>
<evidence type="ECO:0000256" key="11">
    <source>
        <dbReference type="ARBA" id="ARBA00023310"/>
    </source>
</evidence>
<dbReference type="RefSeq" id="WP_014790257.1">
    <property type="nucleotide sequence ID" value="NC_018016.1"/>
</dbReference>
<dbReference type="eggNOG" id="COG0636">
    <property type="taxonomic scope" value="Bacteria"/>
</dbReference>
<dbReference type="GO" id="GO:0033177">
    <property type="term" value="C:proton-transporting two-sector ATPase complex, proton-transporting domain"/>
    <property type="evidence" value="ECO:0007669"/>
    <property type="project" value="InterPro"/>
</dbReference>
<name>I3ZY46_ORNRL</name>
<dbReference type="GO" id="GO:0005886">
    <property type="term" value="C:plasma membrane"/>
    <property type="evidence" value="ECO:0007669"/>
    <property type="project" value="UniProtKB-SubCell"/>
</dbReference>
<keyword evidence="16" id="KW-1185">Reference proteome</keyword>
<feature type="site" description="Reversibly protonated during proton transport" evidence="13">
    <location>
        <position position="54"/>
    </location>
</feature>
<dbReference type="NCBIfam" id="TIGR01260">
    <property type="entry name" value="ATP_synt_c"/>
    <property type="match status" value="1"/>
</dbReference>
<comment type="subunit">
    <text evidence="13">F-type ATPases have 2 components, F(1) - the catalytic core - and F(0) - the membrane proton channel. F(1) has five subunits: alpha(3), beta(3), gamma(1), delta(1), epsilon(1). F(0) has three main subunits: a(1), b(2) and c(10-14). The alpha and beta chains form an alternating ring which encloses part of the gamma chain. F(1) is attached to F(0) by a central stalk formed by the gamma and epsilon chains, while a peripheral stalk is formed by the delta and b chains.</text>
</comment>
<keyword evidence="3 13" id="KW-0813">Transport</keyword>
<feature type="transmembrane region" description="Helical" evidence="13">
    <location>
        <begin position="6"/>
        <end position="24"/>
    </location>
</feature>
<keyword evidence="13" id="KW-0997">Cell inner membrane</keyword>
<dbReference type="EMBL" id="CP003283">
    <property type="protein sequence ID" value="AFL96630.1"/>
    <property type="molecule type" value="Genomic_DNA"/>
</dbReference>
<dbReference type="AlphaFoldDB" id="I3ZY46"/>
<evidence type="ECO:0000256" key="12">
    <source>
        <dbReference type="ARBA" id="ARBA00025198"/>
    </source>
</evidence>
<dbReference type="PROSITE" id="PS00605">
    <property type="entry name" value="ATPASE_C"/>
    <property type="match status" value="1"/>
</dbReference>
<keyword evidence="4 13" id="KW-0138">CF(0)</keyword>
<feature type="domain" description="V-ATPase proteolipid subunit C-like" evidence="14">
    <location>
        <begin position="9"/>
        <end position="61"/>
    </location>
</feature>
<dbReference type="SUPFAM" id="SSF81333">
    <property type="entry name" value="F1F0 ATP synthase subunit C"/>
    <property type="match status" value="1"/>
</dbReference>
<proteinExistence type="inferred from homology"/>
<dbReference type="GO" id="GO:0045259">
    <property type="term" value="C:proton-transporting ATP synthase complex"/>
    <property type="evidence" value="ECO:0007669"/>
    <property type="project" value="UniProtKB-KW"/>
</dbReference>
<keyword evidence="11 13" id="KW-0066">ATP synthesis</keyword>
<protein>
    <recommendedName>
        <fullName evidence="13">ATP synthase subunit c</fullName>
    </recommendedName>
    <alternativeName>
        <fullName evidence="13">ATP synthase F(0) sector subunit c</fullName>
    </alternativeName>
    <alternativeName>
        <fullName evidence="13">F-type ATPase subunit c</fullName>
        <shortName evidence="13">F-ATPase subunit c</shortName>
    </alternativeName>
    <alternativeName>
        <fullName evidence="13">Lipid-binding protein</fullName>
    </alternativeName>
</protein>
<evidence type="ECO:0000256" key="3">
    <source>
        <dbReference type="ARBA" id="ARBA00022448"/>
    </source>
</evidence>
<organism evidence="15 16">
    <name type="scientific">Ornithobacterium rhinotracheale (strain ATCC 51463 / DSM 15997 / CCUG 23171 / CIP 104009 / LMG 9086)</name>
    <dbReference type="NCBI Taxonomy" id="867902"/>
    <lineage>
        <taxon>Bacteria</taxon>
        <taxon>Pseudomonadati</taxon>
        <taxon>Bacteroidota</taxon>
        <taxon>Flavobacteriia</taxon>
        <taxon>Flavobacteriales</taxon>
        <taxon>Weeksellaceae</taxon>
        <taxon>Ornithobacterium</taxon>
    </lineage>
</organism>
<evidence type="ECO:0000313" key="16">
    <source>
        <dbReference type="Proteomes" id="UP000006051"/>
    </source>
</evidence>
<sequence>MTQIPVMVGAGLVLIGAGLGIGKIGGSAMEAIARQPEASGKIQVAMIIAAALIEGLAFAALFAVK</sequence>
<evidence type="ECO:0000256" key="1">
    <source>
        <dbReference type="ARBA" id="ARBA00004141"/>
    </source>
</evidence>
<dbReference type="InterPro" id="IPR020537">
    <property type="entry name" value="ATP_synth_F0_csu_DDCD_BS"/>
</dbReference>
<accession>I3ZY46</accession>
<keyword evidence="6 13" id="KW-0375">Hydrogen ion transport</keyword>
<dbReference type="PATRIC" id="fig|867902.3.peg.415"/>
<feature type="transmembrane region" description="Helical" evidence="13">
    <location>
        <begin position="44"/>
        <end position="64"/>
    </location>
</feature>
<evidence type="ECO:0000256" key="13">
    <source>
        <dbReference type="HAMAP-Rule" id="MF_01396"/>
    </source>
</evidence>
<keyword evidence="9 13" id="KW-0446">Lipid-binding</keyword>
<dbReference type="Pfam" id="PF00137">
    <property type="entry name" value="ATP-synt_C"/>
    <property type="match status" value="1"/>
</dbReference>
<comment type="function">
    <text evidence="13">Key component of the F(0) channel; it plays a direct role in translocation across the membrane. A homomeric c-ring of between 10-14 subunits forms the central stalk rotor element with the F(1) delta and epsilon subunits.</text>
</comment>
<dbReference type="CDD" id="cd18121">
    <property type="entry name" value="ATP-synt_Fo_c"/>
    <property type="match status" value="1"/>
</dbReference>
<dbReference type="InterPro" id="IPR038662">
    <property type="entry name" value="ATP_synth_F0_csu_sf"/>
</dbReference>
<dbReference type="GO" id="GO:0046933">
    <property type="term" value="F:proton-transporting ATP synthase activity, rotational mechanism"/>
    <property type="evidence" value="ECO:0007669"/>
    <property type="project" value="UniProtKB-UniRule"/>
</dbReference>
<dbReference type="KEGG" id="orh:Ornrh_0423"/>
<dbReference type="Proteomes" id="UP000006051">
    <property type="component" value="Chromosome"/>
</dbReference>
<dbReference type="InterPro" id="IPR000454">
    <property type="entry name" value="ATP_synth_F0_csu"/>
</dbReference>
<evidence type="ECO:0000256" key="10">
    <source>
        <dbReference type="ARBA" id="ARBA00023136"/>
    </source>
</evidence>
<evidence type="ECO:0000259" key="14">
    <source>
        <dbReference type="Pfam" id="PF00137"/>
    </source>
</evidence>
<dbReference type="Gene3D" id="1.20.20.10">
    <property type="entry name" value="F1F0 ATP synthase subunit C"/>
    <property type="match status" value="1"/>
</dbReference>
<comment type="function">
    <text evidence="12 13">F(1)F(0) ATP synthase produces ATP from ADP in the presence of a proton or sodium gradient. F-type ATPases consist of two structural domains, F(1) containing the extramembraneous catalytic core and F(0) containing the membrane proton channel, linked together by a central stalk and a peripheral stalk. During catalysis, ATP synthesis in the catalytic domain of F(1) is coupled via a rotary mechanism of the central stalk subunits to proton translocation.</text>
</comment>
<evidence type="ECO:0000256" key="9">
    <source>
        <dbReference type="ARBA" id="ARBA00023121"/>
    </source>
</evidence>
<dbReference type="HAMAP" id="MF_01396">
    <property type="entry name" value="ATP_synth_c_bact"/>
    <property type="match status" value="1"/>
</dbReference>